<dbReference type="AlphaFoldDB" id="A0A2K9YRM5"/>
<keyword evidence="1" id="KW-0150">Chloroplast</keyword>
<gene>
    <name evidence="1" type="ORF">SG3EUKT976462.1</name>
</gene>
<reference evidence="1" key="1">
    <citation type="submission" date="2017-12" db="EMBL/GenBank/DDBJ databases">
        <authorList>
            <person name="Hurst M.R.H."/>
        </authorList>
    </citation>
    <scope>NUCLEOTIDE SEQUENCE</scope>
    <source>
        <strain evidence="1">UTEX 2505</strain>
    </source>
</reference>
<accession>A0A2K9YRM5</accession>
<organism evidence="1">
    <name type="scientific">Haematococcus lacustris</name>
    <name type="common">Green alga</name>
    <name type="synonym">Haematococcus pluvialis</name>
    <dbReference type="NCBI Taxonomy" id="44745"/>
    <lineage>
        <taxon>Eukaryota</taxon>
        <taxon>Viridiplantae</taxon>
        <taxon>Chlorophyta</taxon>
        <taxon>core chlorophytes</taxon>
        <taxon>Chlorophyceae</taxon>
        <taxon>CS clade</taxon>
        <taxon>Chlamydomonadales</taxon>
        <taxon>Haematococcaceae</taxon>
        <taxon>Haematococcus</taxon>
    </lineage>
</organism>
<sequence>MNYQISDEVLSNIKIEEEKQAAYVSDEETTTLVKAVAEKLKCSEDAAMVGMCIICQKGGTAKKAQNNIYTIVEGRRLELGMIRECMNQKKMNITLRQFARTHGTTIQRICKHYGILGDLAKKISREHENLTREDLYWASNFQMDNGDCPSEIKSILMDHYYSLFKTNNTKYK</sequence>
<dbReference type="EMBL" id="MG677935">
    <property type="protein sequence ID" value="AUW36522.1"/>
    <property type="molecule type" value="Genomic_DNA"/>
</dbReference>
<evidence type="ECO:0000313" key="1">
    <source>
        <dbReference type="EMBL" id="AUW36522.1"/>
    </source>
</evidence>
<keyword evidence="1" id="KW-0934">Plastid</keyword>
<geneLocation type="chloroplast" evidence="1"/>
<proteinExistence type="predicted"/>
<protein>
    <submittedName>
        <fullName evidence="1">Uncharacterized protein</fullName>
    </submittedName>
</protein>
<name>A0A2K9YRM5_HAELA</name>